<organism evidence="1 2">
    <name type="scientific">Diphasiastrum complanatum</name>
    <name type="common">Issler's clubmoss</name>
    <name type="synonym">Lycopodium complanatum</name>
    <dbReference type="NCBI Taxonomy" id="34168"/>
    <lineage>
        <taxon>Eukaryota</taxon>
        <taxon>Viridiplantae</taxon>
        <taxon>Streptophyta</taxon>
        <taxon>Embryophyta</taxon>
        <taxon>Tracheophyta</taxon>
        <taxon>Lycopodiopsida</taxon>
        <taxon>Lycopodiales</taxon>
        <taxon>Lycopodiaceae</taxon>
        <taxon>Lycopodioideae</taxon>
        <taxon>Diphasiastrum</taxon>
    </lineage>
</organism>
<accession>A0ACC2D4C3</accession>
<protein>
    <submittedName>
        <fullName evidence="1">Uncharacterized protein</fullName>
    </submittedName>
</protein>
<keyword evidence="2" id="KW-1185">Reference proteome</keyword>
<evidence type="ECO:0000313" key="1">
    <source>
        <dbReference type="EMBL" id="KAJ7549009.1"/>
    </source>
</evidence>
<dbReference type="Proteomes" id="UP001162992">
    <property type="component" value="Chromosome 7"/>
</dbReference>
<reference evidence="2" key="1">
    <citation type="journal article" date="2024" name="Proc. Natl. Acad. Sci. U.S.A.">
        <title>Extraordinary preservation of gene collinearity over three hundred million years revealed in homosporous lycophytes.</title>
        <authorList>
            <person name="Li C."/>
            <person name="Wickell D."/>
            <person name="Kuo L.Y."/>
            <person name="Chen X."/>
            <person name="Nie B."/>
            <person name="Liao X."/>
            <person name="Peng D."/>
            <person name="Ji J."/>
            <person name="Jenkins J."/>
            <person name="Williams M."/>
            <person name="Shu S."/>
            <person name="Plott C."/>
            <person name="Barry K."/>
            <person name="Rajasekar S."/>
            <person name="Grimwood J."/>
            <person name="Han X."/>
            <person name="Sun S."/>
            <person name="Hou Z."/>
            <person name="He W."/>
            <person name="Dai G."/>
            <person name="Sun C."/>
            <person name="Schmutz J."/>
            <person name="Leebens-Mack J.H."/>
            <person name="Li F.W."/>
            <person name="Wang L."/>
        </authorList>
    </citation>
    <scope>NUCLEOTIDE SEQUENCE [LARGE SCALE GENOMIC DNA]</scope>
    <source>
        <strain evidence="2">cv. PW_Plant_1</strain>
    </source>
</reference>
<dbReference type="EMBL" id="CM055098">
    <property type="protein sequence ID" value="KAJ7549009.1"/>
    <property type="molecule type" value="Genomic_DNA"/>
</dbReference>
<evidence type="ECO:0000313" key="2">
    <source>
        <dbReference type="Proteomes" id="UP001162992"/>
    </source>
</evidence>
<gene>
    <name evidence="1" type="ORF">O6H91_07G036300</name>
</gene>
<comment type="caution">
    <text evidence="1">The sequence shown here is derived from an EMBL/GenBank/DDBJ whole genome shotgun (WGS) entry which is preliminary data.</text>
</comment>
<name>A0ACC2D4C3_DIPCM</name>
<proteinExistence type="predicted"/>
<sequence>MQTGMSPLRSMSRNTPKRAGLVGQEHIDSNGESAMGSMMSSSPPRSRPPLFPIQETVHKSLFNENHSAEPPCTPKAKPDPSTPRSKGKLPGKVTSGVHGQARFDNEDTSGSGTPEKTVVSSTIPGGNLKSKFLWFQHQQRQNSSTVADPLCSSKARRPPLKPDAVPQGDCASSDFNSPARTPRQASSSEAPQSTKAVGNAQDKTPRGTKTEGRSVQSITESGQQLNTTPKKSVSRALKYVQPNVGGGSASAGSQQTSSVRSMALFQPKGGMVSSQSALQPQIEAHFELEEDLSFWRDHNVQVLIRTRPLSSSEISVQGFGRCIRQDSAHSVTWTGHPESRFTFDHVACESITQERLFKVAGLPMVENCMSGYNSCIFAYGQTGSGKTHTMLGDIHDLDQKPSEDRGMTPRVFEYLFVRIQMEEEARRGEHLKYVCKCSFLEIYNEQITDLLDPSSTNLQLREDVKKGVYVDNLKEVEVTGVHDVLQLLLQGAANRKVAATNMNRESSRSHSVFTCVIESKWERESVINTRFGRLNLVDLAGSERQKTSGAEGDRLREAANINKSLSTLGLVIMILVDVANGKQRHVPYRDSKLTFLLQDSLGGNSKTMIIATVSPSNFCSLETLSTLKFAQRAKFIQNNAVVNEDTSGDVLALRQQIQLLKDELNIMKRQYERRSFSFHEPFKLESSIGNALDLVETGNGLRLSQQSNKAVRELEAVLAGSLRREQAAENTTKRLAAQIEQLDSLVRQREDDTQCGKMMLRFREDKIRRLESLADGLLSADDHLKAEKEALVEELQLVRSKVDRNPELTRFAMENIRLMEQLRRFQDFYDGGERETMAEEISNLRDRLLELLDESLVDDGYDLTALTTPQKQVLVPELAAAARENELLRNEADNYQKEMKECRHNLNSCLEENAALMRQVDDLQMKITGLKQTCVTQQNELHDWSTKAESIESVHKCHLEMIASLRAELQKAEEKAQLEIKTRESLEQDLKEALLTAENFQAELQSVEQDRAITESSMSNCVVEVPDSQAQQSDEEGINYSEETAIQENGIANEQDITRLQKELANLYCALEEEQRHRLELENTNNSIEKELKESNFNFQQEKAVVQALEDQQLFSLNEIESLLEQNNKLSENLNRMEEKERVVKRQVHCLKWKLKEHELQKLETETKLKIEEEKAKGDYNNSLERTNLELQLEQTKKDLEEAKTLNSTIQQEQAWRFAVEKEMDVTRTEAATETANAIANIHSELLLVKEESATYSEQEKKAREQVENLNKKIIELKLELRTALLEKSTSINASESLLQEKEMDIHKLRSQYEAATSQLLDFLNEGHQALNDAAIEMEDIVAGSFPDSSISEKEQHLQKVALRLSEKQRVIEMLQKKLQQAFNIALTTETKFMELREESLAMAELQKKENEKMHSELLKMTISLEEKLLRIDSLQTEIKFCHDQIRNAEKKASAAFVIVKELQNSVAICKTLESETRAEMESKLKEAERKTNAAFVVARMLSERAEESKRMGKCAIYDLQYILEETEKKAIGAFILIQSFSEALEKSKALENEMQEDLERTKHDKEGLICFKAAAENQLESLTLKLQNSEAASVEKEQQLAFLEREVQRLTDALSAIEAQLLDAETEWRNDKNMILLALNEAKLDSAEKASEAAALLKKFEDGKATLREAELLLNALIQANETAKCDAQGWKDEKDRLNSLALAWMPERDSFNAEVKRKEEELSSMKKDLEAATVDMMSLLTFARQEMRATISCAAGQIETAEADLYSMCKELQLGLEHMAFISQQFKHQLVKYKEDAEKDKEASLSEMGALKQELEYVRYLLTQSADEVLNLQSKTTELELLANGNGQLSAAGCKEVMANCKKIASPKESQDVENESIHLQNVHSITSVENLRDEIEKLKIMSVEKEELLCILMKFFEDFHMVAVDSDKDMHILGSEIFSLKQTMLLGLEELNFFSVQTKNAVHENLQERCAVLDRFPILQEDTICEQAAVTIEIGVLEEYLMAAEARLCIAESNDTELAVSQSCIDALRKNDDEKSCRLQQLQKELEMKHVRIAELDLQCRDALKASADKAKEVEELLYKIDSLKDEKLDMANKIETLKAAEVEIQASYLQNSHAHASQLEKLEEELHNLKMVLIEKDREVQLMEEVHQRELFDIMLTLEEGKIAASEMMTGLDHQITRIVLQVSEIQVEAKIGMQELRTSLEDIKTTAQETITQRVEACRQDDTLLKQELTSSEDTKNAEICVLKDRLKAAEAKLLVADSMEAEMSAIKAELEKVLAADAQTSTIICNLEEKLGECDRRMRKLDDICLIINSKFEKKEEEIELMTMEFETTAVDIMRLILECRDEISRMAQYHDDEIREIMVSVTALHKDISLALETFKFEFTTYKDVLLRDKEIVQKNLPGCMHQLEGDKISLSVAKSNESVLRRLRYELNESCEALTEAQNAESQLVKELHEKEKAVVQLRLAHDYYSQLVGELEGENICLKERLSQQEAALQKVQEEIKIQQHLQERERVSACKTVFFKDEVETLKIKFAVRKEQFRNDSFSIETSIVKELDSLHTNMNKVDEDMEYLMLDMTALGKDVSFGLDQLRVTWGQFRTAYDEHVQTLDIALCDIATSQENLMQFRVAHKVEMSILQEALQAAEDKLSLANTQKVDMESELLLIQSTVSDLLVSNTDKTLTIETLKEALNESHNKIAHLQLLYSESLHKLENKEMEVSEQVSTTNRLQKEIEDSKNLFGELQTLYFEACDEVEDIRNELATAMSTLQSYSDNLHQLEKENLELIDESQKLRSAFVEHEDKLRVSAEEIQHLTKECELRQENFNNTNILYMEICQEHKEKKDELAQTLLRLQLSNDYSTQLQKENLDLSDELKQSRMVLAADVHEKTLNLTSLQEEQQESHSKFAEMQNLYTEVCQQHSDLEDDLARITLRLQQCNEDNTQLEKEKLELVDELGSMKVNLASYENKENEFTAKLEEKDKHLGDIVKRVKDLEKQLQQTGEHNATVQSSSAEDSVEKMQCLSQECELIQERFNNMNNLYLDVCKEHEEKKDELAQALLRLQLCNDFMTQLQKKNLELSDELKQLRMVAAKFDQKEKDLAENTLQLTNLEEELQKSHAEIAEMQNLYAGVCQQQSGLENELGRISLQLQQCNEYNSHLEKEKLELADELVAIKVNLAYHTNNEKEFAAKLEEKDKHLGDFVEQVKGLEKQLQQTEENNAKIQSLYSDVCKQLAETENQSAVVTMNLQNSSECLSQLESEKLQLVNELQKLREAVVQLEVKEQEASEKATKITELQDELQQSEGRSDELHCLYLGACKELEDKQNELYQVMCNLQIVKDSATVLENEKAELAGELHDIEVAMSQLELTNNEAEENLSIMQNELQKNLEKYEELQDLYSGVCKELDDKRQQLGLVMSDLQLCNHNATQLVEENLQLTEQLEKSTEDLLQLQEKLLIRETIRENEVSKIRAFLEQQEQEMIAEKEVREALLFEMSSAASSVEQEANILMSDLHQDLVASVADVCLLRKGVSLQLQELATTWQDCTARIQHDKEVQCSNVTALEERLRLSLQSETDLLASAERHELELSNFRSELAKLLAIDQDRSTNICMLEKEIKHCQLQNLDLQNRCTDARQELQSKDVMINKLLSEIEDLKLQMEFLANENSSKVSQLQQELENGYKTNAEIRSQLQTLQAENLKSEEKAVVATCNQGKMEEFHTARLQDEIDRKNQLIKGLEFDIRLLQESSVKEMQQKHSGHESRKSVEQLGSEIDGYRTDGRKMEKKLKDIEHELQKEKEIVILLRDEIMTLRENAAAVSRESINSESLFDELQSKNKCLEEELDSTRHIVETLEVELLDVSSLVEQKIAQSLQSLKQELTLVTRERDQLHAELLVVNEQLEMAHAILEERELVAAEARQVAEMSKTHAEEKEAEVKLLEKSVEELESTVNALENQVGMGKREAEMQRLAKEDLEMELQSLTHRLSTNMQSAHEIGTDSETIDEDWDGNARRVETERKLQEKDRQLMEVAMMVDNLNKEVGEKDAQIKACKAHILELKTIADRQAAEHIRKIKSMESLVEQGKLIQEKSYNLPSTPHKSAEKSTSKSKGSGSPFKCIGLGLAQQMNSEMDEELLSNKRRIEELERIAAARQKEVFMLNAKLAEAESMTHDVVRDLLGVKMDITNYASMLNQQEALQQADKNRRQMEEAEAKEEVSLVKAQLDQLIAERESWLEEINRRQAEMVTARVAAEKLRLRDHMLTDENEKLKAENSICKKQVTEIEAELNKLSGQQNLQQRIHHHAKIKDENRILRTQLDELRARLRKTEVVLGRVSDELARYRTAEGKSPHIDVDEEQRLRNKLQEAEDDRMQIAQKLTRLCTRVMQAAGMTSTRDVDVSASLDALDQMRNRLEQTEQELSDLKLKSKIAGEKRRLSELRALHSPCKTGILSSPFKSAMRNAVASPVAHSIER</sequence>